<proteinExistence type="predicted"/>
<dbReference type="Proteomes" id="UP001246372">
    <property type="component" value="Unassembled WGS sequence"/>
</dbReference>
<dbReference type="RefSeq" id="WP_315652220.1">
    <property type="nucleotide sequence ID" value="NZ_JAVXZY010000008.1"/>
</dbReference>
<accession>A0ABU3PG92</accession>
<name>A0ABU3PG92_9BURK</name>
<dbReference type="EMBL" id="JAVXZY010000008">
    <property type="protein sequence ID" value="MDT9001347.1"/>
    <property type="molecule type" value="Genomic_DNA"/>
</dbReference>
<reference evidence="1" key="1">
    <citation type="submission" date="2023-09" db="EMBL/GenBank/DDBJ databases">
        <title>Paucibacter sp. APW11 Genome sequencing and assembly.</title>
        <authorList>
            <person name="Kim I."/>
        </authorList>
    </citation>
    <scope>NUCLEOTIDE SEQUENCE</scope>
    <source>
        <strain evidence="1">APW11</strain>
    </source>
</reference>
<protein>
    <recommendedName>
        <fullName evidence="3">SCP2 domain-containing protein</fullName>
    </recommendedName>
</protein>
<gene>
    <name evidence="1" type="ORF">RQP53_18855</name>
</gene>
<keyword evidence="2" id="KW-1185">Reference proteome</keyword>
<organism evidence="1 2">
    <name type="scientific">Roseateles aquae</name>
    <dbReference type="NCBI Taxonomy" id="3077235"/>
    <lineage>
        <taxon>Bacteria</taxon>
        <taxon>Pseudomonadati</taxon>
        <taxon>Pseudomonadota</taxon>
        <taxon>Betaproteobacteria</taxon>
        <taxon>Burkholderiales</taxon>
        <taxon>Sphaerotilaceae</taxon>
        <taxon>Roseateles</taxon>
    </lineage>
</organism>
<evidence type="ECO:0000313" key="2">
    <source>
        <dbReference type="Proteomes" id="UP001246372"/>
    </source>
</evidence>
<evidence type="ECO:0008006" key="3">
    <source>
        <dbReference type="Google" id="ProtNLM"/>
    </source>
</evidence>
<sequence length="173" mass="18117">MLQDWSQLLAPAVQERICLLLNHVISRETLAMAKLKPHAGRAVVVHLAGWPALLPRAPDLVLAITPAGLLERQEVSPAEAMRIEVDASNPAAMALAALSGERPRVSVQGDAALAGDLNWLIEHLRWDVADDLAKIVGPAPAHQLVRWGGAIASGLAVLARSAASLVPGGRAGA</sequence>
<comment type="caution">
    <text evidence="1">The sequence shown here is derived from an EMBL/GenBank/DDBJ whole genome shotgun (WGS) entry which is preliminary data.</text>
</comment>
<evidence type="ECO:0000313" key="1">
    <source>
        <dbReference type="EMBL" id="MDT9001347.1"/>
    </source>
</evidence>